<dbReference type="Gene3D" id="2.30.40.10">
    <property type="entry name" value="Urease, subunit C, domain 1"/>
    <property type="match status" value="1"/>
</dbReference>
<dbReference type="Gene3D" id="3.10.310.70">
    <property type="match status" value="1"/>
</dbReference>
<dbReference type="InterPro" id="IPR032466">
    <property type="entry name" value="Metal_Hydrolase"/>
</dbReference>
<protein>
    <submittedName>
        <fullName evidence="2">Amidohydrolase</fullName>
    </submittedName>
</protein>
<evidence type="ECO:0000313" key="2">
    <source>
        <dbReference type="EMBL" id="MED4129978.1"/>
    </source>
</evidence>
<name>A0ABU6NP54_9BACI</name>
<keyword evidence="3" id="KW-1185">Reference proteome</keyword>
<dbReference type="CDD" id="cd01300">
    <property type="entry name" value="YtcJ_like"/>
    <property type="match status" value="1"/>
</dbReference>
<dbReference type="SUPFAM" id="SSF51556">
    <property type="entry name" value="Metallo-dependent hydrolases"/>
    <property type="match status" value="1"/>
</dbReference>
<dbReference type="SUPFAM" id="SSF51338">
    <property type="entry name" value="Composite domain of metallo-dependent hydrolases"/>
    <property type="match status" value="1"/>
</dbReference>
<accession>A0ABU6NP54</accession>
<feature type="domain" description="Amidohydrolase 3" evidence="1">
    <location>
        <begin position="52"/>
        <end position="521"/>
    </location>
</feature>
<dbReference type="InterPro" id="IPR013108">
    <property type="entry name" value="Amidohydro_3"/>
</dbReference>
<dbReference type="Proteomes" id="UP001341820">
    <property type="component" value="Unassembled WGS sequence"/>
</dbReference>
<dbReference type="RefSeq" id="WP_144559360.1">
    <property type="nucleotide sequence ID" value="NZ_CP042163.1"/>
</dbReference>
<evidence type="ECO:0000259" key="1">
    <source>
        <dbReference type="Pfam" id="PF07969"/>
    </source>
</evidence>
<proteinExistence type="predicted"/>
<dbReference type="InterPro" id="IPR033932">
    <property type="entry name" value="YtcJ-like"/>
</dbReference>
<dbReference type="EMBL" id="JAROAS010000047">
    <property type="protein sequence ID" value="MED4129978.1"/>
    <property type="molecule type" value="Genomic_DNA"/>
</dbReference>
<dbReference type="PANTHER" id="PTHR22642:SF2">
    <property type="entry name" value="PROTEIN LONG AFTER FAR-RED 3"/>
    <property type="match status" value="1"/>
</dbReference>
<dbReference type="PANTHER" id="PTHR22642">
    <property type="entry name" value="IMIDAZOLONEPROPIONASE"/>
    <property type="match status" value="1"/>
</dbReference>
<dbReference type="InterPro" id="IPR011059">
    <property type="entry name" value="Metal-dep_hydrolase_composite"/>
</dbReference>
<dbReference type="Pfam" id="PF07969">
    <property type="entry name" value="Amidohydro_3"/>
    <property type="match status" value="1"/>
</dbReference>
<evidence type="ECO:0000313" key="3">
    <source>
        <dbReference type="Proteomes" id="UP001341820"/>
    </source>
</evidence>
<comment type="caution">
    <text evidence="2">The sequence shown here is derived from an EMBL/GenBank/DDBJ whole genome shotgun (WGS) entry which is preliminary data.</text>
</comment>
<gene>
    <name evidence="2" type="ORF">P5F74_17745</name>
</gene>
<reference evidence="2 3" key="1">
    <citation type="submission" date="2023-03" db="EMBL/GenBank/DDBJ databases">
        <title>Bacillus Genome Sequencing.</title>
        <authorList>
            <person name="Dunlap C."/>
        </authorList>
    </citation>
    <scope>NUCLEOTIDE SEQUENCE [LARGE SCALE GENOMIC DNA]</scope>
    <source>
        <strain evidence="2 3">B-4107</strain>
    </source>
</reference>
<dbReference type="Gene3D" id="3.20.20.140">
    <property type="entry name" value="Metal-dependent hydrolases"/>
    <property type="match status" value="1"/>
</dbReference>
<sequence>MGTLLYNAVVYTMEVEGEQVEALYIENGKIIDCGTSKHLVEKWSRHASSTKNLNGAFIYPGFVDSHLHLIAHGQKLLRVDLSQSTKEDALAKLKAICVQEGEWIEALGWNEHNDPNHALLTVTDLNKISVKHPLFVMRICRHAAIVNQTVLDLAGINRHTPDPDGGKIERDEHGNPNGILHDAAVHYVQALMPPLAKASIKKALQMAIDDCHAKGLTGGHSEDLHYYNGLAETLDIYQEVVNVQKPFRAHLLIHHEELSAYDASPYTQQQTISPYIELGALKIFADGALGGRTAALSEPYEDDPSTSGLLIHNQTALHDLVCQARKRQLAVAIHVIGDQALALSLTAIEQNEKSKKRDRLIHVQVAREDLLQRMAKLPIVIDVQPHFVVSDFPWVEERLGEKRMSFSFAWKTLIEAGIHCAGGSDAPIEPIEPLKGMHAAIYRKNNQGTYNVKEALTPYEAVALFTIGSAYAIEKEATRGKIKVGYDADLTILDRDLFRGGEEAFMKASVLETIVNGYTVYEKGGVTE</sequence>
<organism evidence="2 3">
    <name type="scientific">Shouchella miscanthi</name>
    <dbReference type="NCBI Taxonomy" id="2598861"/>
    <lineage>
        <taxon>Bacteria</taxon>
        <taxon>Bacillati</taxon>
        <taxon>Bacillota</taxon>
        <taxon>Bacilli</taxon>
        <taxon>Bacillales</taxon>
        <taxon>Bacillaceae</taxon>
        <taxon>Shouchella</taxon>
    </lineage>
</organism>